<keyword evidence="2" id="KW-1185">Reference proteome</keyword>
<dbReference type="PANTHER" id="PTHR31717">
    <property type="entry name" value="ZINC FINGER PROTEIN CONSTANS-LIKE 10"/>
    <property type="match status" value="1"/>
</dbReference>
<gene>
    <name evidence="1" type="ORF">GH714_032339</name>
</gene>
<reference evidence="1 2" key="1">
    <citation type="journal article" date="2020" name="Mol. Plant">
        <title>The Chromosome-Based Rubber Tree Genome Provides New Insights into Spurge Genome Evolution and Rubber Biosynthesis.</title>
        <authorList>
            <person name="Liu J."/>
            <person name="Shi C."/>
            <person name="Shi C.C."/>
            <person name="Li W."/>
            <person name="Zhang Q.J."/>
            <person name="Zhang Y."/>
            <person name="Li K."/>
            <person name="Lu H.F."/>
            <person name="Shi C."/>
            <person name="Zhu S.T."/>
            <person name="Xiao Z.Y."/>
            <person name="Nan H."/>
            <person name="Yue Y."/>
            <person name="Zhu X.G."/>
            <person name="Wu Y."/>
            <person name="Hong X.N."/>
            <person name="Fan G.Y."/>
            <person name="Tong Y."/>
            <person name="Zhang D."/>
            <person name="Mao C.L."/>
            <person name="Liu Y.L."/>
            <person name="Hao S.J."/>
            <person name="Liu W.Q."/>
            <person name="Lv M.Q."/>
            <person name="Zhang H.B."/>
            <person name="Liu Y."/>
            <person name="Hu-Tang G.R."/>
            <person name="Wang J.P."/>
            <person name="Wang J.H."/>
            <person name="Sun Y.H."/>
            <person name="Ni S.B."/>
            <person name="Chen W.B."/>
            <person name="Zhang X.C."/>
            <person name="Jiao Y.N."/>
            <person name="Eichler E.E."/>
            <person name="Li G.H."/>
            <person name="Liu X."/>
            <person name="Gao L.Z."/>
        </authorList>
    </citation>
    <scope>NUCLEOTIDE SEQUENCE [LARGE SCALE GENOMIC DNA]</scope>
    <source>
        <strain evidence="2">cv. GT1</strain>
        <tissue evidence="1">Leaf</tissue>
    </source>
</reference>
<dbReference type="Proteomes" id="UP000467840">
    <property type="component" value="Chromosome 11"/>
</dbReference>
<sequence>MSFFIQPCDFCNSNVAVLYCTDSAKLCLLCDHQVHCGQCFVSQASGHSSVTIVGLNQPVHCSKDNLVLCQHCDASSSVSSSLYSRTPIEGFMGCPSAIELASILELYLNPKIFTNSDIGYPLYEQNMVNLHDLVVPSGSSLVFLSSEKCRREMHQQLMELGKRENMRVNGDAEELGPETPPSRCEQLGNSESLEMENVDEEELLNQQMPLTSSLMLPNQEDARESDGVAEGDLLWDCSPTYQAAQIWDFQLGTTTDGAEPGPEEAGYDAKDPGFRIKNYRNLTKEAAFFNARKLLEDTYELSCPAPCEDILSRDSCSNKQLSRHTARTGETESTSLIESSSESILEEAKTCHSPRHAKVVERPRLGWFGTADRMRPKVDTELLAQNRCIAILRYKEKKKNSKV</sequence>
<dbReference type="PANTHER" id="PTHR31717:SF45">
    <property type="entry name" value="ZINC FINGER PROTEIN CONSTANS-LIKE 14-RELATED"/>
    <property type="match status" value="1"/>
</dbReference>
<organism evidence="1 2">
    <name type="scientific">Hevea brasiliensis</name>
    <name type="common">Para rubber tree</name>
    <name type="synonym">Siphonia brasiliensis</name>
    <dbReference type="NCBI Taxonomy" id="3981"/>
    <lineage>
        <taxon>Eukaryota</taxon>
        <taxon>Viridiplantae</taxon>
        <taxon>Streptophyta</taxon>
        <taxon>Embryophyta</taxon>
        <taxon>Tracheophyta</taxon>
        <taxon>Spermatophyta</taxon>
        <taxon>Magnoliopsida</taxon>
        <taxon>eudicotyledons</taxon>
        <taxon>Gunneridae</taxon>
        <taxon>Pentapetalae</taxon>
        <taxon>rosids</taxon>
        <taxon>fabids</taxon>
        <taxon>Malpighiales</taxon>
        <taxon>Euphorbiaceae</taxon>
        <taxon>Crotonoideae</taxon>
        <taxon>Micrandreae</taxon>
        <taxon>Hevea</taxon>
    </lineage>
</organism>
<evidence type="ECO:0000313" key="1">
    <source>
        <dbReference type="EMBL" id="KAF2322946.1"/>
    </source>
</evidence>
<evidence type="ECO:0008006" key="3">
    <source>
        <dbReference type="Google" id="ProtNLM"/>
    </source>
</evidence>
<protein>
    <recommendedName>
        <fullName evidence="3">B box-type domain-containing protein</fullName>
    </recommendedName>
</protein>
<proteinExistence type="predicted"/>
<dbReference type="AlphaFoldDB" id="A0A6A6NDJ8"/>
<evidence type="ECO:0000313" key="2">
    <source>
        <dbReference type="Proteomes" id="UP000467840"/>
    </source>
</evidence>
<dbReference type="EMBL" id="JAAGAX010000002">
    <property type="protein sequence ID" value="KAF2322946.1"/>
    <property type="molecule type" value="Genomic_DNA"/>
</dbReference>
<name>A0A6A6NDJ8_HEVBR</name>
<comment type="caution">
    <text evidence="1">The sequence shown here is derived from an EMBL/GenBank/DDBJ whole genome shotgun (WGS) entry which is preliminary data.</text>
</comment>
<accession>A0A6A6NDJ8</accession>